<gene>
    <name evidence="7" type="ORF">ACFFGY_10360</name>
</gene>
<organism evidence="7 8">
    <name type="scientific">Roseomonas elaeocarpi</name>
    <dbReference type="NCBI Taxonomy" id="907779"/>
    <lineage>
        <taxon>Bacteria</taxon>
        <taxon>Pseudomonadati</taxon>
        <taxon>Pseudomonadota</taxon>
        <taxon>Alphaproteobacteria</taxon>
        <taxon>Acetobacterales</taxon>
        <taxon>Roseomonadaceae</taxon>
        <taxon>Roseomonas</taxon>
    </lineage>
</organism>
<comment type="caution">
    <text evidence="7">The sequence shown here is derived from an EMBL/GenBank/DDBJ whole genome shotgun (WGS) entry which is preliminary data.</text>
</comment>
<dbReference type="Proteomes" id="UP001589865">
    <property type="component" value="Unassembled WGS sequence"/>
</dbReference>
<feature type="transmembrane region" description="Helical" evidence="6">
    <location>
        <begin position="252"/>
        <end position="269"/>
    </location>
</feature>
<protein>
    <submittedName>
        <fullName evidence="7">UbiA family prenyltransferase</fullName>
    </submittedName>
</protein>
<keyword evidence="4 6" id="KW-1133">Transmembrane helix</keyword>
<evidence type="ECO:0000313" key="7">
    <source>
        <dbReference type="EMBL" id="MFC0408653.1"/>
    </source>
</evidence>
<keyword evidence="8" id="KW-1185">Reference proteome</keyword>
<name>A0ABV6JSF0_9PROT</name>
<dbReference type="RefSeq" id="WP_377044412.1">
    <property type="nucleotide sequence ID" value="NZ_JBHLUN010000007.1"/>
</dbReference>
<feature type="transmembrane region" description="Helical" evidence="6">
    <location>
        <begin position="482"/>
        <end position="503"/>
    </location>
</feature>
<dbReference type="Gene3D" id="3.40.50.1000">
    <property type="entry name" value="HAD superfamily/HAD-like"/>
    <property type="match status" value="1"/>
</dbReference>
<dbReference type="InterPro" id="IPR023214">
    <property type="entry name" value="HAD_sf"/>
</dbReference>
<feature type="transmembrane region" description="Helical" evidence="6">
    <location>
        <begin position="289"/>
        <end position="309"/>
    </location>
</feature>
<dbReference type="NCBIfam" id="NF006088">
    <property type="entry name" value="PRK08238.1"/>
    <property type="match status" value="1"/>
</dbReference>
<dbReference type="InterPro" id="IPR036412">
    <property type="entry name" value="HAD-like_sf"/>
</dbReference>
<feature type="transmembrane region" description="Helical" evidence="6">
    <location>
        <begin position="315"/>
        <end position="335"/>
    </location>
</feature>
<feature type="transmembrane region" description="Helical" evidence="6">
    <location>
        <begin position="416"/>
        <end position="439"/>
    </location>
</feature>
<comment type="subcellular location">
    <subcellularLocation>
        <location evidence="1">Membrane</location>
        <topology evidence="1">Multi-pass membrane protein</topology>
    </subcellularLocation>
</comment>
<keyword evidence="5 6" id="KW-0472">Membrane</keyword>
<evidence type="ECO:0000256" key="5">
    <source>
        <dbReference type="ARBA" id="ARBA00023136"/>
    </source>
</evidence>
<evidence type="ECO:0000256" key="4">
    <source>
        <dbReference type="ARBA" id="ARBA00022989"/>
    </source>
</evidence>
<keyword evidence="2" id="KW-1003">Cell membrane</keyword>
<sequence>MDQTASHPAPLPRVSPASAVSATLPEQAPGADLGPAPRPIVVDLDDTLLRTDTLLEVVLLMLRQRPWTLVLLPFWLLGGKAHLKRRIMEHVEADLSTLPVNEPLLRWLREQHAAGVPLHLFSAADERIVRPLARHFGIFGYARGSDGTVNLSGARKLEAIRALVGERFAYVGDHLKDVVIWQACGAAVPVGDVARLRRAMGPGVEVVAVFEAPSPGPRTWIKALRLHQWAKNALLFVAALLGGNVLGDLPLSALGFLSFGLLASATYLVNDMLDLAADRAHRSKRFRPLASGALPLRQGVVAVPVLLILAGLPMLWMPVAFAEVALLYVAVTLAYSFHVKRVLMLDVITLAGLFTVRILAGIAALHHPVTPWLLAFSMFFFLSLACVKRHSECLVMAAEGTTSAPGRAYRPGDAPWLMAMGAASGFSAMSTFFIFLVGFGSPILLYPHPRWMWLVCIILGYWICRTWALATRGEMNDDPVLFAVRDPLSLVLAGLIGVLMLLARY</sequence>
<feature type="transmembrane region" description="Helical" evidence="6">
    <location>
        <begin position="369"/>
        <end position="387"/>
    </location>
</feature>
<evidence type="ECO:0000313" key="8">
    <source>
        <dbReference type="Proteomes" id="UP001589865"/>
    </source>
</evidence>
<evidence type="ECO:0000256" key="3">
    <source>
        <dbReference type="ARBA" id="ARBA00022692"/>
    </source>
</evidence>
<dbReference type="InterPro" id="IPR000537">
    <property type="entry name" value="UbiA_prenyltransferase"/>
</dbReference>
<evidence type="ECO:0000256" key="2">
    <source>
        <dbReference type="ARBA" id="ARBA00022475"/>
    </source>
</evidence>
<dbReference type="Gene3D" id="1.10.357.140">
    <property type="entry name" value="UbiA prenyltransferase"/>
    <property type="match status" value="1"/>
</dbReference>
<feature type="transmembrane region" description="Helical" evidence="6">
    <location>
        <begin position="342"/>
        <end position="363"/>
    </location>
</feature>
<dbReference type="Pfam" id="PF01040">
    <property type="entry name" value="UbiA"/>
    <property type="match status" value="1"/>
</dbReference>
<dbReference type="CDD" id="cd13963">
    <property type="entry name" value="PT_UbiA_2"/>
    <property type="match status" value="1"/>
</dbReference>
<dbReference type="EMBL" id="JBHLUN010000007">
    <property type="protein sequence ID" value="MFC0408653.1"/>
    <property type="molecule type" value="Genomic_DNA"/>
</dbReference>
<reference evidence="7 8" key="1">
    <citation type="submission" date="2024-09" db="EMBL/GenBank/DDBJ databases">
        <authorList>
            <person name="Sun Q."/>
            <person name="Mori K."/>
        </authorList>
    </citation>
    <scope>NUCLEOTIDE SEQUENCE [LARGE SCALE GENOMIC DNA]</scope>
    <source>
        <strain evidence="7 8">TBRC 5777</strain>
    </source>
</reference>
<feature type="transmembrane region" description="Helical" evidence="6">
    <location>
        <begin position="451"/>
        <end position="470"/>
    </location>
</feature>
<keyword evidence="3 6" id="KW-0812">Transmembrane</keyword>
<proteinExistence type="predicted"/>
<evidence type="ECO:0000256" key="1">
    <source>
        <dbReference type="ARBA" id="ARBA00004141"/>
    </source>
</evidence>
<accession>A0ABV6JSF0</accession>
<evidence type="ECO:0000256" key="6">
    <source>
        <dbReference type="SAM" id="Phobius"/>
    </source>
</evidence>
<dbReference type="SUPFAM" id="SSF56784">
    <property type="entry name" value="HAD-like"/>
    <property type="match status" value="1"/>
</dbReference>
<dbReference type="InterPro" id="IPR044878">
    <property type="entry name" value="UbiA_sf"/>
</dbReference>